<evidence type="ECO:0000256" key="1">
    <source>
        <dbReference type="SAM" id="Coils"/>
    </source>
</evidence>
<evidence type="ECO:0000256" key="2">
    <source>
        <dbReference type="SAM" id="Phobius"/>
    </source>
</evidence>
<name>A0A6C0ALE7_9ZZZZ</name>
<feature type="coiled-coil region" evidence="1">
    <location>
        <begin position="2"/>
        <end position="29"/>
    </location>
</feature>
<keyword evidence="2" id="KW-1133">Transmembrane helix</keyword>
<feature type="transmembrane region" description="Helical" evidence="2">
    <location>
        <begin position="164"/>
        <end position="184"/>
    </location>
</feature>
<dbReference type="AlphaFoldDB" id="A0A6C0ALE7"/>
<sequence>MSDNAEGRQQELENQHESIITQLDTLKQIEDHMYSNIQSMNADTDDNTDEVDTLKKKIEQLVDVRKGLFSQLNNMYSYEQKILEKNRRNYVNQSAMASVLDLETLNLKTKYQEVKMDKLNRSRMVEIGNYEYDRYDEHKKIFQKLTYAAVIVLVFVILKKRPWFPGFVSTIGIILTIAITLVNLSSKLFFNFFRNERNYSKLDVPYNEGIKDSKYEGKNGNNYKCNEDGCCGTPEDCLEESFVGYSLDNNKGRPSTVLISPSQPGKFNSFASV</sequence>
<reference evidence="3" key="1">
    <citation type="journal article" date="2020" name="Nature">
        <title>Giant virus diversity and host interactions through global metagenomics.</title>
        <authorList>
            <person name="Schulz F."/>
            <person name="Roux S."/>
            <person name="Paez-Espino D."/>
            <person name="Jungbluth S."/>
            <person name="Walsh D.A."/>
            <person name="Denef V.J."/>
            <person name="McMahon K.D."/>
            <person name="Konstantinidis K.T."/>
            <person name="Eloe-Fadrosh E.A."/>
            <person name="Kyrpides N.C."/>
            <person name="Woyke T."/>
        </authorList>
    </citation>
    <scope>NUCLEOTIDE SEQUENCE</scope>
    <source>
        <strain evidence="3">GVMAG-S-1039698-54</strain>
    </source>
</reference>
<protein>
    <submittedName>
        <fullName evidence="3">Uncharacterized protein</fullName>
    </submittedName>
</protein>
<proteinExistence type="predicted"/>
<organism evidence="3">
    <name type="scientific">viral metagenome</name>
    <dbReference type="NCBI Taxonomy" id="1070528"/>
    <lineage>
        <taxon>unclassified sequences</taxon>
        <taxon>metagenomes</taxon>
        <taxon>organismal metagenomes</taxon>
    </lineage>
</organism>
<keyword evidence="1" id="KW-0175">Coiled coil</keyword>
<keyword evidence="2" id="KW-0812">Transmembrane</keyword>
<accession>A0A6C0ALE7</accession>
<evidence type="ECO:0000313" key="3">
    <source>
        <dbReference type="EMBL" id="QHS80303.1"/>
    </source>
</evidence>
<dbReference type="EMBL" id="MN740677">
    <property type="protein sequence ID" value="QHS80303.1"/>
    <property type="molecule type" value="Genomic_DNA"/>
</dbReference>
<keyword evidence="2" id="KW-0472">Membrane</keyword>
<feature type="transmembrane region" description="Helical" evidence="2">
    <location>
        <begin position="141"/>
        <end position="158"/>
    </location>
</feature>